<comment type="caution">
    <text evidence="1">The sequence shown here is derived from an EMBL/GenBank/DDBJ whole genome shotgun (WGS) entry which is preliminary data.</text>
</comment>
<organism evidence="1 2">
    <name type="scientific">Pelagicoccus enzymogenes</name>
    <dbReference type="NCBI Taxonomy" id="2773457"/>
    <lineage>
        <taxon>Bacteria</taxon>
        <taxon>Pseudomonadati</taxon>
        <taxon>Verrucomicrobiota</taxon>
        <taxon>Opitutia</taxon>
        <taxon>Puniceicoccales</taxon>
        <taxon>Pelagicoccaceae</taxon>
        <taxon>Pelagicoccus</taxon>
    </lineage>
</organism>
<dbReference type="Proteomes" id="UP000622317">
    <property type="component" value="Unassembled WGS sequence"/>
</dbReference>
<accession>A0A927F8M1</accession>
<dbReference type="RefSeq" id="WP_191616870.1">
    <property type="nucleotide sequence ID" value="NZ_JACYFG010000013.1"/>
</dbReference>
<proteinExistence type="predicted"/>
<protein>
    <submittedName>
        <fullName evidence="1">Uncharacterized protein</fullName>
    </submittedName>
</protein>
<gene>
    <name evidence="1" type="ORF">IEN85_09580</name>
</gene>
<dbReference type="EMBL" id="JACYFG010000013">
    <property type="protein sequence ID" value="MBD5779741.1"/>
    <property type="molecule type" value="Genomic_DNA"/>
</dbReference>
<name>A0A927F8M1_9BACT</name>
<sequence length="67" mass="7610">MLKERVVETFCNAVDREVKLELACNENETTGFESPSMIKSCDSCTQCGVATESGYHWERCVFYGKTF</sequence>
<reference evidence="1" key="1">
    <citation type="submission" date="2020-09" db="EMBL/GenBank/DDBJ databases">
        <title>Pelagicoccus enzymogenes sp. nov. with an EPS production, isolated from marine sediment.</title>
        <authorList>
            <person name="Feng X."/>
        </authorList>
    </citation>
    <scope>NUCLEOTIDE SEQUENCE</scope>
    <source>
        <strain evidence="1">NFK12</strain>
    </source>
</reference>
<dbReference type="AlphaFoldDB" id="A0A927F8M1"/>
<evidence type="ECO:0000313" key="1">
    <source>
        <dbReference type="EMBL" id="MBD5779741.1"/>
    </source>
</evidence>
<evidence type="ECO:0000313" key="2">
    <source>
        <dbReference type="Proteomes" id="UP000622317"/>
    </source>
</evidence>
<keyword evidence="2" id="KW-1185">Reference proteome</keyword>